<dbReference type="SUPFAM" id="SSF46689">
    <property type="entry name" value="Homeodomain-like"/>
    <property type="match status" value="1"/>
</dbReference>
<evidence type="ECO:0000313" key="4">
    <source>
        <dbReference type="EMBL" id="GGP44829.1"/>
    </source>
</evidence>
<dbReference type="PROSITE" id="PS50977">
    <property type="entry name" value="HTH_TETR_2"/>
    <property type="match status" value="1"/>
</dbReference>
<reference evidence="4" key="1">
    <citation type="journal article" date="2014" name="Int. J. Syst. Evol. Microbiol.">
        <title>Complete genome sequence of Corynebacterium casei LMG S-19264T (=DSM 44701T), isolated from a smear-ripened cheese.</title>
        <authorList>
            <consortium name="US DOE Joint Genome Institute (JGI-PGF)"/>
            <person name="Walter F."/>
            <person name="Albersmeier A."/>
            <person name="Kalinowski J."/>
            <person name="Ruckert C."/>
        </authorList>
    </citation>
    <scope>NUCLEOTIDE SEQUENCE</scope>
    <source>
        <strain evidence="4">JCM 3313</strain>
    </source>
</reference>
<evidence type="ECO:0000256" key="2">
    <source>
        <dbReference type="PROSITE-ProRule" id="PRU00335"/>
    </source>
</evidence>
<dbReference type="Proteomes" id="UP000639606">
    <property type="component" value="Unassembled WGS sequence"/>
</dbReference>
<keyword evidence="5" id="KW-1185">Reference proteome</keyword>
<dbReference type="PRINTS" id="PR00455">
    <property type="entry name" value="HTHTETR"/>
</dbReference>
<protein>
    <submittedName>
        <fullName evidence="4">TetR family transcriptional regulator</fullName>
    </submittedName>
</protein>
<sequence length="190" mass="20955">MTEETPRKRVRDPEAHRAAILDAARRAFAEHGYDRATIRDIAARAGVTHGLVMRHFGSKEQLFIAAVPGPRDLADVLPGDPATLPERVAAAFVERMENADHADPFITLVRSAPSREKAAKLYDEMRRASLDPYLASVTGPDAEERVDLLAAHLIGVTFSRYVVRSEPLATMSPERLTDHLARTLRAILLG</sequence>
<dbReference type="GO" id="GO:0003700">
    <property type="term" value="F:DNA-binding transcription factor activity"/>
    <property type="evidence" value="ECO:0007669"/>
    <property type="project" value="TreeGrafter"/>
</dbReference>
<reference evidence="4" key="2">
    <citation type="submission" date="2020-09" db="EMBL/GenBank/DDBJ databases">
        <authorList>
            <person name="Sun Q."/>
            <person name="Ohkuma M."/>
        </authorList>
    </citation>
    <scope>NUCLEOTIDE SEQUENCE</scope>
    <source>
        <strain evidence="4">JCM 3313</strain>
    </source>
</reference>
<evidence type="ECO:0000256" key="1">
    <source>
        <dbReference type="ARBA" id="ARBA00023125"/>
    </source>
</evidence>
<dbReference type="SUPFAM" id="SSF48498">
    <property type="entry name" value="Tetracyclin repressor-like, C-terminal domain"/>
    <property type="match status" value="1"/>
</dbReference>
<dbReference type="AlphaFoldDB" id="A0A918AM30"/>
<dbReference type="RefSeq" id="WP_229795229.1">
    <property type="nucleotide sequence ID" value="NZ_BMRG01000002.1"/>
</dbReference>
<dbReference type="Gene3D" id="1.10.10.60">
    <property type="entry name" value="Homeodomain-like"/>
    <property type="match status" value="1"/>
</dbReference>
<proteinExistence type="predicted"/>
<gene>
    <name evidence="4" type="ORF">GCM10010185_15720</name>
</gene>
<organism evidence="4 5">
    <name type="scientific">Saccharothrix coeruleofusca</name>
    <dbReference type="NCBI Taxonomy" id="33919"/>
    <lineage>
        <taxon>Bacteria</taxon>
        <taxon>Bacillati</taxon>
        <taxon>Actinomycetota</taxon>
        <taxon>Actinomycetes</taxon>
        <taxon>Pseudonocardiales</taxon>
        <taxon>Pseudonocardiaceae</taxon>
        <taxon>Saccharothrix</taxon>
    </lineage>
</organism>
<dbReference type="PANTHER" id="PTHR30055">
    <property type="entry name" value="HTH-TYPE TRANSCRIPTIONAL REGULATOR RUTR"/>
    <property type="match status" value="1"/>
</dbReference>
<evidence type="ECO:0000313" key="5">
    <source>
        <dbReference type="Proteomes" id="UP000639606"/>
    </source>
</evidence>
<dbReference type="PANTHER" id="PTHR30055:SF235">
    <property type="entry name" value="TRANSCRIPTIONAL REGULATORY PROTEIN"/>
    <property type="match status" value="1"/>
</dbReference>
<comment type="caution">
    <text evidence="4">The sequence shown here is derived from an EMBL/GenBank/DDBJ whole genome shotgun (WGS) entry which is preliminary data.</text>
</comment>
<keyword evidence="1 2" id="KW-0238">DNA-binding</keyword>
<accession>A0A918AM30</accession>
<dbReference type="InterPro" id="IPR036271">
    <property type="entry name" value="Tet_transcr_reg_TetR-rel_C_sf"/>
</dbReference>
<evidence type="ECO:0000259" key="3">
    <source>
        <dbReference type="PROSITE" id="PS50977"/>
    </source>
</evidence>
<dbReference type="InterPro" id="IPR001647">
    <property type="entry name" value="HTH_TetR"/>
</dbReference>
<feature type="domain" description="HTH tetR-type" evidence="3">
    <location>
        <begin position="14"/>
        <end position="74"/>
    </location>
</feature>
<dbReference type="InterPro" id="IPR050109">
    <property type="entry name" value="HTH-type_TetR-like_transc_reg"/>
</dbReference>
<feature type="DNA-binding region" description="H-T-H motif" evidence="2">
    <location>
        <begin position="37"/>
        <end position="56"/>
    </location>
</feature>
<dbReference type="InterPro" id="IPR009057">
    <property type="entry name" value="Homeodomain-like_sf"/>
</dbReference>
<dbReference type="Gene3D" id="1.10.357.10">
    <property type="entry name" value="Tetracycline Repressor, domain 2"/>
    <property type="match status" value="1"/>
</dbReference>
<dbReference type="GO" id="GO:0000976">
    <property type="term" value="F:transcription cis-regulatory region binding"/>
    <property type="evidence" value="ECO:0007669"/>
    <property type="project" value="TreeGrafter"/>
</dbReference>
<dbReference type="Pfam" id="PF00440">
    <property type="entry name" value="TetR_N"/>
    <property type="match status" value="1"/>
</dbReference>
<dbReference type="Pfam" id="PF17920">
    <property type="entry name" value="TetR_C_16"/>
    <property type="match status" value="1"/>
</dbReference>
<dbReference type="InterPro" id="IPR041678">
    <property type="entry name" value="TetR_C_16"/>
</dbReference>
<dbReference type="EMBL" id="BMRG01000002">
    <property type="protein sequence ID" value="GGP44829.1"/>
    <property type="molecule type" value="Genomic_DNA"/>
</dbReference>
<name>A0A918AM30_9PSEU</name>